<name>A0ABX2QHI8_9HYPH</name>
<sequence length="415" mass="45061">MSVGTNDIDEFIERARRVSVVEAATAAGLKLTRKGYAGPCPACGGKDRFSVNPALPAWNCRGAIGGRDGIGLMAHVLELDTRYRTGFLEACAAVLGEAIPQGGERESDEDRAARLARLAERRRKSEEDAEKQAADQNSFREREMKKARGIFFNAGDAAETEAARYLFLRTGFEMPTGVFENIRFDRNHSFWHGQDEFGRPVSPFSGPAMIAPFVDLAGHVTGCHETWIDVERGPKFRPDLGVDNKGLPLPTKKMRGTKKGSLIPLLGEMTALRWLGGEGIETVLAVAGAEGFRADTFYFATGDLGNLAGPADQRSAFSHPTLKKTDAKDVLKPVRVQGPIPKPDQAPDDAVQIADHVTTLVLLADGDSEFVMTAAAMARAEARLARATRTIDIWWPPEGDDFASAIVHAMQEEPA</sequence>
<dbReference type="Pfam" id="PF08273">
    <property type="entry name" value="Zn_Ribbon_Prim"/>
    <property type="match status" value="1"/>
</dbReference>
<feature type="domain" description="DUF7146" evidence="2">
    <location>
        <begin position="142"/>
        <end position="235"/>
    </location>
</feature>
<evidence type="ECO:0000259" key="2">
    <source>
        <dbReference type="Pfam" id="PF23639"/>
    </source>
</evidence>
<protein>
    <recommendedName>
        <fullName evidence="5">P4 alpha zinc-binding domain-containing protein</fullName>
    </recommendedName>
</protein>
<dbReference type="Gene3D" id="3.90.580.10">
    <property type="entry name" value="Zinc finger, CHC2-type domain"/>
    <property type="match status" value="1"/>
</dbReference>
<dbReference type="EMBL" id="JABXYK010000006">
    <property type="protein sequence ID" value="NVP56073.1"/>
    <property type="molecule type" value="Genomic_DNA"/>
</dbReference>
<comment type="caution">
    <text evidence="3">The sequence shown here is derived from an EMBL/GenBank/DDBJ whole genome shotgun (WGS) entry which is preliminary data.</text>
</comment>
<accession>A0ABX2QHI8</accession>
<evidence type="ECO:0000313" key="4">
    <source>
        <dbReference type="Proteomes" id="UP000659172"/>
    </source>
</evidence>
<keyword evidence="4" id="KW-1185">Reference proteome</keyword>
<dbReference type="RefSeq" id="WP_176950040.1">
    <property type="nucleotide sequence ID" value="NZ_JABXYK010000006.1"/>
</dbReference>
<proteinExistence type="predicted"/>
<dbReference type="SUPFAM" id="SSF57783">
    <property type="entry name" value="Zinc beta-ribbon"/>
    <property type="match status" value="1"/>
</dbReference>
<evidence type="ECO:0008006" key="5">
    <source>
        <dbReference type="Google" id="ProtNLM"/>
    </source>
</evidence>
<reference evidence="3 4" key="1">
    <citation type="submission" date="2020-06" db="EMBL/GenBank/DDBJ databases">
        <title>Rhizobium sp.nov. isolated from the tomato plant.</title>
        <authorList>
            <person name="Thin K.K."/>
            <person name="Zhang X."/>
            <person name="He S."/>
        </authorList>
    </citation>
    <scope>NUCLEOTIDE SEQUENCE [LARGE SCALE GENOMIC DNA]</scope>
    <source>
        <strain evidence="3 4">DBTS2</strain>
    </source>
</reference>
<gene>
    <name evidence="3" type="ORF">HV823_12505</name>
</gene>
<dbReference type="InterPro" id="IPR036977">
    <property type="entry name" value="DNA_primase_Znf_CHC2"/>
</dbReference>
<organism evidence="3 4">
    <name type="scientific">Mycoplana rhizolycopersici</name>
    <dbReference type="NCBI Taxonomy" id="2746702"/>
    <lineage>
        <taxon>Bacteria</taxon>
        <taxon>Pseudomonadati</taxon>
        <taxon>Pseudomonadota</taxon>
        <taxon>Alphaproteobacteria</taxon>
        <taxon>Hyphomicrobiales</taxon>
        <taxon>Rhizobiaceae</taxon>
        <taxon>Mycoplana</taxon>
    </lineage>
</organism>
<dbReference type="InterPro" id="IPR055570">
    <property type="entry name" value="DUF7146"/>
</dbReference>
<feature type="domain" description="DNA primase/helicase Gp4 N-terminal Bacteriophage T7-like" evidence="1">
    <location>
        <begin position="35"/>
        <end position="50"/>
    </location>
</feature>
<dbReference type="InterPro" id="IPR013237">
    <property type="entry name" value="Phage_T7_Gp4_N"/>
</dbReference>
<dbReference type="Pfam" id="PF23639">
    <property type="entry name" value="DUF7146"/>
    <property type="match status" value="1"/>
</dbReference>
<evidence type="ECO:0000313" key="3">
    <source>
        <dbReference type="EMBL" id="NVP56073.1"/>
    </source>
</evidence>
<evidence type="ECO:0000259" key="1">
    <source>
        <dbReference type="Pfam" id="PF08273"/>
    </source>
</evidence>
<dbReference type="Proteomes" id="UP000659172">
    <property type="component" value="Unassembled WGS sequence"/>
</dbReference>